<evidence type="ECO:0000313" key="2">
    <source>
        <dbReference type="EMBL" id="MDF2256368.1"/>
    </source>
</evidence>
<feature type="region of interest" description="Disordered" evidence="1">
    <location>
        <begin position="16"/>
        <end position="53"/>
    </location>
</feature>
<keyword evidence="3" id="KW-1185">Reference proteome</keyword>
<gene>
    <name evidence="2" type="ORF">P2L57_11655</name>
</gene>
<reference evidence="2 3" key="1">
    <citation type="submission" date="2023-03" db="EMBL/GenBank/DDBJ databases">
        <title>Draft genome sequence of type strain Streptomyces ferralitis JCM 14344.</title>
        <authorList>
            <person name="Klaysubun C."/>
            <person name="Duangmal K."/>
        </authorList>
    </citation>
    <scope>NUCLEOTIDE SEQUENCE [LARGE SCALE GENOMIC DNA]</scope>
    <source>
        <strain evidence="2 3">JCM 14344</strain>
    </source>
</reference>
<evidence type="ECO:0000256" key="1">
    <source>
        <dbReference type="SAM" id="MobiDB-lite"/>
    </source>
</evidence>
<name>A0ABT5YXZ7_9ACTN</name>
<comment type="caution">
    <text evidence="2">The sequence shown here is derived from an EMBL/GenBank/DDBJ whole genome shotgun (WGS) entry which is preliminary data.</text>
</comment>
<proteinExistence type="predicted"/>
<dbReference type="RefSeq" id="WP_275812367.1">
    <property type="nucleotide sequence ID" value="NZ_BAAANM010000004.1"/>
</dbReference>
<organism evidence="2 3">
    <name type="scientific">Streptantibioticus ferralitis</name>
    <dbReference type="NCBI Taxonomy" id="236510"/>
    <lineage>
        <taxon>Bacteria</taxon>
        <taxon>Bacillati</taxon>
        <taxon>Actinomycetota</taxon>
        <taxon>Actinomycetes</taxon>
        <taxon>Kitasatosporales</taxon>
        <taxon>Streptomycetaceae</taxon>
        <taxon>Streptantibioticus</taxon>
    </lineage>
</organism>
<dbReference type="Proteomes" id="UP001220022">
    <property type="component" value="Unassembled WGS sequence"/>
</dbReference>
<dbReference type="EMBL" id="JARHTQ010000006">
    <property type="protein sequence ID" value="MDF2256368.1"/>
    <property type="molecule type" value="Genomic_DNA"/>
</dbReference>
<sequence>MAKSLGAADITIARNTAGIVRPFNDNDPWNSGDDDYRNDDDNAWNGADGKDHP</sequence>
<feature type="compositionally biased region" description="Acidic residues" evidence="1">
    <location>
        <begin position="32"/>
        <end position="42"/>
    </location>
</feature>
<accession>A0ABT5YXZ7</accession>
<protein>
    <submittedName>
        <fullName evidence="2">Uncharacterized protein</fullName>
    </submittedName>
</protein>
<evidence type="ECO:0000313" key="3">
    <source>
        <dbReference type="Proteomes" id="UP001220022"/>
    </source>
</evidence>